<dbReference type="AlphaFoldDB" id="A0AAE1IUD5"/>
<protein>
    <recommendedName>
        <fullName evidence="3">S-locus receptor kinase C-terminal domain-containing protein</fullName>
    </recommendedName>
</protein>
<comment type="caution">
    <text evidence="1">The sequence shown here is derived from an EMBL/GenBank/DDBJ whole genome shotgun (WGS) entry which is preliminary data.</text>
</comment>
<dbReference type="PANTHER" id="PTHR27006">
    <property type="entry name" value="PROMASTIGOTE SURFACE ANTIGEN PROTEIN PSA"/>
    <property type="match status" value="1"/>
</dbReference>
<organism evidence="1 2">
    <name type="scientific">Acacia crassicarpa</name>
    <name type="common">northern wattle</name>
    <dbReference type="NCBI Taxonomy" id="499986"/>
    <lineage>
        <taxon>Eukaryota</taxon>
        <taxon>Viridiplantae</taxon>
        <taxon>Streptophyta</taxon>
        <taxon>Embryophyta</taxon>
        <taxon>Tracheophyta</taxon>
        <taxon>Spermatophyta</taxon>
        <taxon>Magnoliopsida</taxon>
        <taxon>eudicotyledons</taxon>
        <taxon>Gunneridae</taxon>
        <taxon>Pentapetalae</taxon>
        <taxon>rosids</taxon>
        <taxon>fabids</taxon>
        <taxon>Fabales</taxon>
        <taxon>Fabaceae</taxon>
        <taxon>Caesalpinioideae</taxon>
        <taxon>mimosoid clade</taxon>
        <taxon>Acacieae</taxon>
        <taxon>Acacia</taxon>
    </lineage>
</organism>
<evidence type="ECO:0000313" key="1">
    <source>
        <dbReference type="EMBL" id="KAK4256318.1"/>
    </source>
</evidence>
<evidence type="ECO:0008006" key="3">
    <source>
        <dbReference type="Google" id="ProtNLM"/>
    </source>
</evidence>
<keyword evidence="2" id="KW-1185">Reference proteome</keyword>
<dbReference type="PANTHER" id="PTHR27006:SF587">
    <property type="entry name" value="RECEPTOR-LIKE SERINE_THREONINE-PROTEIN KINASE"/>
    <property type="match status" value="1"/>
</dbReference>
<accession>A0AAE1IUD5</accession>
<sequence>MELLDECLNESCTESEVIRCLYVGLLCVQQRAKDRSDMSVVVLMLNGEKLLQQLKVPSFYIASDVPPNPISLEQKCIQSSKNEISQTTLEGR</sequence>
<dbReference type="EMBL" id="JAWXYG010000013">
    <property type="protein sequence ID" value="KAK4256318.1"/>
    <property type="molecule type" value="Genomic_DNA"/>
</dbReference>
<name>A0AAE1IUD5_9FABA</name>
<reference evidence="1" key="1">
    <citation type="submission" date="2023-10" db="EMBL/GenBank/DDBJ databases">
        <title>Chromosome-level genome of the transformable northern wattle, Acacia crassicarpa.</title>
        <authorList>
            <person name="Massaro I."/>
            <person name="Sinha N.R."/>
            <person name="Poethig S."/>
            <person name="Leichty A.R."/>
        </authorList>
    </citation>
    <scope>NUCLEOTIDE SEQUENCE</scope>
    <source>
        <strain evidence="1">Acra3RX</strain>
        <tissue evidence="1">Leaf</tissue>
    </source>
</reference>
<dbReference type="Proteomes" id="UP001293593">
    <property type="component" value="Unassembled WGS sequence"/>
</dbReference>
<gene>
    <name evidence="1" type="ORF">QN277_009199</name>
</gene>
<evidence type="ECO:0000313" key="2">
    <source>
        <dbReference type="Proteomes" id="UP001293593"/>
    </source>
</evidence>
<proteinExistence type="predicted"/>